<dbReference type="SUPFAM" id="SSF50022">
    <property type="entry name" value="ISP domain"/>
    <property type="match status" value="1"/>
</dbReference>
<evidence type="ECO:0000259" key="7">
    <source>
        <dbReference type="PROSITE" id="PS51296"/>
    </source>
</evidence>
<proteinExistence type="predicted"/>
<accession>A0A1W1D7L4</accession>
<keyword evidence="5" id="KW-0411">Iron-sulfur</keyword>
<dbReference type="InterPro" id="IPR036922">
    <property type="entry name" value="Rieske_2Fe-2S_sf"/>
</dbReference>
<dbReference type="PANTHER" id="PTHR21496">
    <property type="entry name" value="FERREDOXIN-RELATED"/>
    <property type="match status" value="1"/>
</dbReference>
<dbReference type="PROSITE" id="PS51296">
    <property type="entry name" value="RIESKE"/>
    <property type="match status" value="1"/>
</dbReference>
<keyword evidence="6" id="KW-0534">Nitrate assimilation</keyword>
<keyword evidence="4" id="KW-0408">Iron</keyword>
<name>A0A1W1D7L4_9ZZZZ</name>
<dbReference type="EMBL" id="FPHR01000006">
    <property type="protein sequence ID" value="SFV76633.1"/>
    <property type="molecule type" value="Genomic_DNA"/>
</dbReference>
<dbReference type="GO" id="GO:0042128">
    <property type="term" value="P:nitrate assimilation"/>
    <property type="evidence" value="ECO:0007669"/>
    <property type="project" value="UniProtKB-KW"/>
</dbReference>
<dbReference type="InterPro" id="IPR017941">
    <property type="entry name" value="Rieske_2Fe-2S"/>
</dbReference>
<organism evidence="8">
    <name type="scientific">hydrothermal vent metagenome</name>
    <dbReference type="NCBI Taxonomy" id="652676"/>
    <lineage>
        <taxon>unclassified sequences</taxon>
        <taxon>metagenomes</taxon>
        <taxon>ecological metagenomes</taxon>
    </lineage>
</organism>
<evidence type="ECO:0000256" key="6">
    <source>
        <dbReference type="ARBA" id="ARBA00023063"/>
    </source>
</evidence>
<dbReference type="InterPro" id="IPR012748">
    <property type="entry name" value="Rieske-like_NirD"/>
</dbReference>
<evidence type="ECO:0000256" key="2">
    <source>
        <dbReference type="ARBA" id="ARBA00022723"/>
    </source>
</evidence>
<dbReference type="Pfam" id="PF13806">
    <property type="entry name" value="Rieske_2"/>
    <property type="match status" value="1"/>
</dbReference>
<dbReference type="Gene3D" id="2.102.10.10">
    <property type="entry name" value="Rieske [2Fe-2S] iron-sulphur domain"/>
    <property type="match status" value="1"/>
</dbReference>
<dbReference type="NCBIfam" id="TIGR02378">
    <property type="entry name" value="nirD_assim_sml"/>
    <property type="match status" value="1"/>
</dbReference>
<dbReference type="GO" id="GO:0046872">
    <property type="term" value="F:metal ion binding"/>
    <property type="evidence" value="ECO:0007669"/>
    <property type="project" value="UniProtKB-KW"/>
</dbReference>
<dbReference type="PANTHER" id="PTHR21496:SF23">
    <property type="entry name" value="3-PHENYLPROPIONATE_CINNAMIC ACID DIOXYGENASE FERREDOXIN SUBUNIT"/>
    <property type="match status" value="1"/>
</dbReference>
<evidence type="ECO:0000313" key="8">
    <source>
        <dbReference type="EMBL" id="SFV76633.1"/>
    </source>
</evidence>
<gene>
    <name evidence="8" type="ORF">MNB_SUP05-4-313</name>
</gene>
<dbReference type="EC" id="1.7.1.4" evidence="8"/>
<feature type="domain" description="Rieske" evidence="7">
    <location>
        <begin position="5"/>
        <end position="100"/>
    </location>
</feature>
<evidence type="ECO:0000256" key="4">
    <source>
        <dbReference type="ARBA" id="ARBA00023004"/>
    </source>
</evidence>
<keyword evidence="3 8" id="KW-0560">Oxidoreductase</keyword>
<keyword evidence="2" id="KW-0479">Metal-binding</keyword>
<evidence type="ECO:0000256" key="5">
    <source>
        <dbReference type="ARBA" id="ARBA00023014"/>
    </source>
</evidence>
<keyword evidence="1" id="KW-0001">2Fe-2S</keyword>
<evidence type="ECO:0000256" key="1">
    <source>
        <dbReference type="ARBA" id="ARBA00022714"/>
    </source>
</evidence>
<dbReference type="AlphaFoldDB" id="A0A1W1D7L4"/>
<reference evidence="8" key="1">
    <citation type="submission" date="2016-10" db="EMBL/GenBank/DDBJ databases">
        <authorList>
            <person name="de Groot N.N."/>
        </authorList>
    </citation>
    <scope>NUCLEOTIDE SEQUENCE</scope>
</reference>
<protein>
    <submittedName>
        <fullName evidence="8">Nitrite reductase [NAD(P)H] small subunit</fullName>
        <ecNumber evidence="8">1.7.1.4</ecNumber>
    </submittedName>
</protein>
<sequence length="102" mass="11101">MSNWKEVVALDDIPVLGSRVIRTKDQEIALFRTSDDNVFAVHNSCPHAGGVLSEGIVHGHKVTCPLHNWVINLEDGEAQGVDEGSTACFETKIESGVVYINL</sequence>
<evidence type="ECO:0000256" key="3">
    <source>
        <dbReference type="ARBA" id="ARBA00023002"/>
    </source>
</evidence>
<dbReference type="CDD" id="cd03530">
    <property type="entry name" value="Rieske_NirD_small_Bacillus"/>
    <property type="match status" value="1"/>
</dbReference>
<dbReference type="GO" id="GO:0008942">
    <property type="term" value="F:nitrite reductase [NAD(P)H] activity"/>
    <property type="evidence" value="ECO:0007669"/>
    <property type="project" value="UniProtKB-EC"/>
</dbReference>
<dbReference type="GO" id="GO:0051537">
    <property type="term" value="F:2 iron, 2 sulfur cluster binding"/>
    <property type="evidence" value="ECO:0007669"/>
    <property type="project" value="UniProtKB-KW"/>
</dbReference>